<proteinExistence type="predicted"/>
<evidence type="ECO:0000313" key="1">
    <source>
        <dbReference type="EMBL" id="KAK3765749.1"/>
    </source>
</evidence>
<protein>
    <submittedName>
        <fullName evidence="1">Uncharacterized protein</fullName>
    </submittedName>
</protein>
<dbReference type="Proteomes" id="UP001283361">
    <property type="component" value="Unassembled WGS sequence"/>
</dbReference>
<keyword evidence="2" id="KW-1185">Reference proteome</keyword>
<evidence type="ECO:0000313" key="2">
    <source>
        <dbReference type="Proteomes" id="UP001283361"/>
    </source>
</evidence>
<organism evidence="1 2">
    <name type="scientific">Elysia crispata</name>
    <name type="common">lettuce slug</name>
    <dbReference type="NCBI Taxonomy" id="231223"/>
    <lineage>
        <taxon>Eukaryota</taxon>
        <taxon>Metazoa</taxon>
        <taxon>Spiralia</taxon>
        <taxon>Lophotrochozoa</taxon>
        <taxon>Mollusca</taxon>
        <taxon>Gastropoda</taxon>
        <taxon>Heterobranchia</taxon>
        <taxon>Euthyneura</taxon>
        <taxon>Panpulmonata</taxon>
        <taxon>Sacoglossa</taxon>
        <taxon>Placobranchoidea</taxon>
        <taxon>Plakobranchidae</taxon>
        <taxon>Elysia</taxon>
    </lineage>
</organism>
<reference evidence="1" key="1">
    <citation type="journal article" date="2023" name="G3 (Bethesda)">
        <title>A reference genome for the long-term kleptoplast-retaining sea slug Elysia crispata morphotype clarki.</title>
        <authorList>
            <person name="Eastman K.E."/>
            <person name="Pendleton A.L."/>
            <person name="Shaikh M.A."/>
            <person name="Suttiyut T."/>
            <person name="Ogas R."/>
            <person name="Tomko P."/>
            <person name="Gavelis G."/>
            <person name="Widhalm J.R."/>
            <person name="Wisecaver J.H."/>
        </authorList>
    </citation>
    <scope>NUCLEOTIDE SEQUENCE</scope>
    <source>
        <strain evidence="1">ECLA1</strain>
    </source>
</reference>
<comment type="caution">
    <text evidence="1">The sequence shown here is derived from an EMBL/GenBank/DDBJ whole genome shotgun (WGS) entry which is preliminary data.</text>
</comment>
<dbReference type="EMBL" id="JAWDGP010004277">
    <property type="protein sequence ID" value="KAK3765749.1"/>
    <property type="molecule type" value="Genomic_DNA"/>
</dbReference>
<sequence>MPQLNPTDVDNLSIVGKTYLCGLTPTPRRAGKNILLCGSNTERALVDVNFLEINIDAASTSGDRKRFVLVIWKKKLRLLKLMANRAKAINIHDSEVCTAS</sequence>
<accession>A0AAE1DCK9</accession>
<name>A0AAE1DCK9_9GAST</name>
<gene>
    <name evidence="1" type="ORF">RRG08_026220</name>
</gene>
<dbReference type="AlphaFoldDB" id="A0AAE1DCK9"/>